<proteinExistence type="predicted"/>
<dbReference type="RefSeq" id="WP_109296991.1">
    <property type="nucleotide sequence ID" value="NZ_CP029254.1"/>
</dbReference>
<evidence type="ECO:0000313" key="3">
    <source>
        <dbReference type="Proteomes" id="UP000245051"/>
    </source>
</evidence>
<dbReference type="EMBL" id="CP029254">
    <property type="protein sequence ID" value="AWK12157.1"/>
    <property type="molecule type" value="Genomic_DNA"/>
</dbReference>
<dbReference type="SUPFAM" id="SSF50974">
    <property type="entry name" value="Nitrous oxide reductase, N-terminal domain"/>
    <property type="match status" value="1"/>
</dbReference>
<feature type="compositionally biased region" description="Low complexity" evidence="1">
    <location>
        <begin position="630"/>
        <end position="651"/>
    </location>
</feature>
<feature type="compositionally biased region" description="Low complexity" evidence="1">
    <location>
        <begin position="893"/>
        <end position="933"/>
    </location>
</feature>
<feature type="compositionally biased region" description="Gly residues" evidence="1">
    <location>
        <begin position="1028"/>
        <end position="1060"/>
    </location>
</feature>
<reference evidence="2 3" key="1">
    <citation type="submission" date="2018-05" db="EMBL/GenBank/DDBJ databases">
        <title>Complete genome sequence of the Type Strain of Streptomyces spongiicola HNM0071, the producer of staurosporine.</title>
        <authorList>
            <person name="Zhou S."/>
            <person name="Huang X."/>
        </authorList>
    </citation>
    <scope>NUCLEOTIDE SEQUENCE [LARGE SCALE GENOMIC DNA]</scope>
    <source>
        <strain evidence="2 3">HNM0071</strain>
    </source>
</reference>
<feature type="compositionally biased region" description="Basic and acidic residues" evidence="1">
    <location>
        <begin position="427"/>
        <end position="517"/>
    </location>
</feature>
<feature type="region of interest" description="Disordered" evidence="1">
    <location>
        <begin position="856"/>
        <end position="933"/>
    </location>
</feature>
<feature type="compositionally biased region" description="Low complexity" evidence="1">
    <location>
        <begin position="860"/>
        <end position="881"/>
    </location>
</feature>
<feature type="compositionally biased region" description="Low complexity" evidence="1">
    <location>
        <begin position="1119"/>
        <end position="1128"/>
    </location>
</feature>
<dbReference type="Gene3D" id="2.60.450.20">
    <property type="match status" value="3"/>
</dbReference>
<feature type="compositionally biased region" description="Gly residues" evidence="1">
    <location>
        <begin position="589"/>
        <end position="600"/>
    </location>
</feature>
<sequence>MVDRYDPNSADHVGRYDGAGGASTDVWGGLVTHLTGYPVPDRSTVFDTLRSDNGGRLFRGDIKERGLRDLVEDPSGFLRDAGQDYDIWFLDSGEPFKIMQARIVFEGRVKTENGDILFADPGSDNVESAQVREGNEFKDAHGDQFSTIPLSRYMNGPRTALIALRNGSTQGVGFSNLGVPDADAVNLDSFDTTSDSFDFAAKFFRDTAKVLTDWEERFGRDDASWQGESAEIFRSLLRKIRENYDNYNESFDSTPGSGDDIGTGRTVYSRALSLARRYLEGTADDLLDAWFTWAKSPFYDPHQVLRYVLDELGRWVYENNITKTDIYGERDYDVPRYSRIGARPQPGFSQVHPEYGDLADWANWAKVGDKAVSIWTQGVDEWLGKPAARIQAQLNNRFIDLGPDFTGNLPQPKSTTGVGEEYQAKQLEEQQEEYERQQQEQREYQDQLRQEQEEQRQEQLRYQDELRQEQEQQREEDQAYQEELRQEQEQQLQEDRAYQEELRRQQEQQLEEDRAAVEENLGSLGDPNAVGEQLLDGLDGIPNPGDVVTESPGGLGDLGDLGDLNGASPDSGGEQLSADILSPLPQALGGPGMLSTGTGGSVRNPTGGTTRLDGGTVAVDFPDGSHTAFDPDTGLLTTTQPDGTTQTTDLTHGATITNPDGSTTTLDNGLLTTTYPDGTTQTIDPTTGQTTTTQPDGTTTTTNLGTLTDLIGDPGSLNTPTGGHISVDDGDFTTTYPDGSHTAFDPDTGLLTTTQPDGTTQTTDLTHGATITNPDGSTTTLDNGLLTTTYPDGTTQTIDPTTGQTTTTQPDGTTTTANLGNLTDLIGDPGILNTPTGGHISVDDGDFTTTYPDGSHTAFDPDTGLLTTTQPDGTTQTTDLTHGATITNPDGSTTTLDNGLLTTTYPDGTTQTIDPTTGQTTTTQPDGTTTTTNLGTLTDLIPDLTTGDRWSDSSFLSRELGSMGGAASSVGDVPLSVPGPGTGMSPTETGALLPSGVGPLPSHTVDATEASPLSGVSQPMVDPLATGTGTGTGTGTSGMPMGGMPMGGMPMGGMGQGGEKGNGERVRAVLMDSLEESERRNRRRRGPWNGKADEDTFLAPATRVSTASGGSRQEDTEPGGSTTRSTGSAGYLEEDADVWGTEEGGTPAVIGR</sequence>
<accession>A0ABN5KYZ1</accession>
<dbReference type="InterPro" id="IPR047002">
    <property type="entry name" value="Tcp10_C_sf"/>
</dbReference>
<name>A0ABN5KYZ1_9ACTN</name>
<keyword evidence="3" id="KW-1185">Reference proteome</keyword>
<evidence type="ECO:0000313" key="2">
    <source>
        <dbReference type="EMBL" id="AWK12157.1"/>
    </source>
</evidence>
<dbReference type="NCBIfam" id="NF038047">
    <property type="entry name" value="not_Tcp10"/>
    <property type="match status" value="1"/>
</dbReference>
<feature type="region of interest" description="Disordered" evidence="1">
    <location>
        <begin position="1006"/>
        <end position="1152"/>
    </location>
</feature>
<evidence type="ECO:0000256" key="1">
    <source>
        <dbReference type="SAM" id="MobiDB-lite"/>
    </source>
</evidence>
<protein>
    <recommendedName>
        <fullName evidence="4">Centromere protein J C-terminal domain-containing protein</fullName>
    </recommendedName>
</protein>
<dbReference type="InterPro" id="IPR011045">
    <property type="entry name" value="N2O_reductase_N"/>
</dbReference>
<feature type="compositionally biased region" description="Low complexity" evidence="1">
    <location>
        <begin position="663"/>
        <end position="697"/>
    </location>
</feature>
<dbReference type="Proteomes" id="UP000245051">
    <property type="component" value="Chromosome"/>
</dbReference>
<gene>
    <name evidence="2" type="ORF">DDQ41_28195</name>
</gene>
<organism evidence="2 3">
    <name type="scientific">Streptomyces spongiicola</name>
    <dbReference type="NCBI Taxonomy" id="1690221"/>
    <lineage>
        <taxon>Bacteria</taxon>
        <taxon>Bacillati</taxon>
        <taxon>Actinomycetota</taxon>
        <taxon>Actinomycetes</taxon>
        <taxon>Kitasatosporales</taxon>
        <taxon>Streptomycetaceae</taxon>
        <taxon>Streptomyces</taxon>
    </lineage>
</organism>
<feature type="region of interest" description="Disordered" evidence="1">
    <location>
        <begin position="758"/>
        <end position="812"/>
    </location>
</feature>
<feature type="region of interest" description="Disordered" evidence="1">
    <location>
        <begin position="427"/>
        <end position="697"/>
    </location>
</feature>
<feature type="compositionally biased region" description="Low complexity" evidence="1">
    <location>
        <begin position="778"/>
        <end position="812"/>
    </location>
</feature>
<evidence type="ECO:0008006" key="4">
    <source>
        <dbReference type="Google" id="ProtNLM"/>
    </source>
</evidence>